<dbReference type="STRING" id="1034943.BN59_00499"/>
<keyword evidence="1" id="KW-0472">Membrane</keyword>
<evidence type="ECO:0000313" key="3">
    <source>
        <dbReference type="Proteomes" id="UP000044071"/>
    </source>
</evidence>
<dbReference type="RefSeq" id="WP_043872811.1">
    <property type="nucleotide sequence ID" value="NZ_CCVW01000001.1"/>
</dbReference>
<accession>A0A078KTE2</accession>
<evidence type="ECO:0000313" key="2">
    <source>
        <dbReference type="EMBL" id="CDZ76232.1"/>
    </source>
</evidence>
<reference evidence="2 3" key="1">
    <citation type="submission" date="2014-06" db="EMBL/GenBank/DDBJ databases">
        <authorList>
            <person name="Urmite Genomes Urmite Genomes"/>
        </authorList>
    </citation>
    <scope>NUCLEOTIDE SEQUENCE [LARGE SCALE GENOMIC DNA]</scope>
</reference>
<keyword evidence="1" id="KW-0812">Transmembrane</keyword>
<protein>
    <recommendedName>
        <fullName evidence="4">Capsule biosynthesis protein</fullName>
    </recommendedName>
</protein>
<evidence type="ECO:0008006" key="4">
    <source>
        <dbReference type="Google" id="ProtNLM"/>
    </source>
</evidence>
<dbReference type="Proteomes" id="UP000044071">
    <property type="component" value="Unassembled WGS sequence"/>
</dbReference>
<sequence>MKNPFTHHPKNTGETYIGHLFEAIYCGLIMIFSGSVCIIHAFLPFIFTSTASRNLVYLLKRFERRFGKKFL</sequence>
<keyword evidence="3" id="KW-1185">Reference proteome</keyword>
<dbReference type="AlphaFoldDB" id="A0A078KTE2"/>
<gene>
    <name evidence="2" type="ORF">BN59_00499</name>
</gene>
<evidence type="ECO:0000256" key="1">
    <source>
        <dbReference type="SAM" id="Phobius"/>
    </source>
</evidence>
<keyword evidence="1" id="KW-1133">Transmembrane helix</keyword>
<proteinExistence type="predicted"/>
<dbReference type="Pfam" id="PF19883">
    <property type="entry name" value="DUF6356"/>
    <property type="match status" value="1"/>
</dbReference>
<organism evidence="2 3">
    <name type="scientific">Legionella massiliensis</name>
    <dbReference type="NCBI Taxonomy" id="1034943"/>
    <lineage>
        <taxon>Bacteria</taxon>
        <taxon>Pseudomonadati</taxon>
        <taxon>Pseudomonadota</taxon>
        <taxon>Gammaproteobacteria</taxon>
        <taxon>Legionellales</taxon>
        <taxon>Legionellaceae</taxon>
        <taxon>Legionella</taxon>
    </lineage>
</organism>
<dbReference type="OrthoDB" id="7652114at2"/>
<dbReference type="InterPro" id="IPR045936">
    <property type="entry name" value="DUF6356"/>
</dbReference>
<name>A0A078KTE2_9GAMM</name>
<feature type="transmembrane region" description="Helical" evidence="1">
    <location>
        <begin position="20"/>
        <end position="43"/>
    </location>
</feature>
<dbReference type="EMBL" id="CCSB01000001">
    <property type="protein sequence ID" value="CDZ76232.1"/>
    <property type="molecule type" value="Genomic_DNA"/>
</dbReference>